<evidence type="ECO:0000256" key="13">
    <source>
        <dbReference type="ARBA" id="ARBA00023136"/>
    </source>
</evidence>
<reference evidence="21" key="1">
    <citation type="submission" date="2015-10" db="EMBL/GenBank/DDBJ databases">
        <title>Niche specialization of a soil ammonia-oxidizing archaeon, Candidatus Nitrosocosmicus oleophilus.</title>
        <authorList>
            <person name="Jung M.-Y."/>
            <person name="Rhee S.-K."/>
        </authorList>
    </citation>
    <scope>NUCLEOTIDE SEQUENCE [LARGE SCALE GENOMIC DNA]</scope>
    <source>
        <strain evidence="21">MY3</strain>
    </source>
</reference>
<evidence type="ECO:0000313" key="21">
    <source>
        <dbReference type="Proteomes" id="UP000058925"/>
    </source>
</evidence>
<dbReference type="RefSeq" id="WP_196816883.1">
    <property type="nucleotide sequence ID" value="NZ_CP012850.1"/>
</dbReference>
<feature type="transmembrane region" description="Helical" evidence="19">
    <location>
        <begin position="203"/>
        <end position="221"/>
    </location>
</feature>
<feature type="transmembrane region" description="Helical" evidence="19">
    <location>
        <begin position="6"/>
        <end position="22"/>
    </location>
</feature>
<comment type="pathway">
    <text evidence="3 19">Cofactor biosynthesis; adenosylcobalamin biosynthesis; adenosylcobalamin from cob(II)yrinate a,c-diamide: step 7/7.</text>
</comment>
<dbReference type="GO" id="GO:0005886">
    <property type="term" value="C:plasma membrane"/>
    <property type="evidence" value="ECO:0007669"/>
    <property type="project" value="UniProtKB-SubCell"/>
</dbReference>
<evidence type="ECO:0000313" key="20">
    <source>
        <dbReference type="EMBL" id="ALI37908.1"/>
    </source>
</evidence>
<gene>
    <name evidence="19 20" type="primary">cobS</name>
    <name evidence="20" type="ORF">NMY3_03727</name>
</gene>
<evidence type="ECO:0000256" key="14">
    <source>
        <dbReference type="ARBA" id="ARBA00025228"/>
    </source>
</evidence>
<evidence type="ECO:0000256" key="17">
    <source>
        <dbReference type="ARBA" id="ARBA00048623"/>
    </source>
</evidence>
<feature type="transmembrane region" description="Helical" evidence="19">
    <location>
        <begin position="109"/>
        <end position="131"/>
    </location>
</feature>
<keyword evidence="12 19" id="KW-1133">Transmembrane helix</keyword>
<dbReference type="OrthoDB" id="11748at2157"/>
<dbReference type="HAMAP" id="MF_00719">
    <property type="entry name" value="CobS"/>
    <property type="match status" value="1"/>
</dbReference>
<dbReference type="GO" id="GO:0008818">
    <property type="term" value="F:cobalamin 5'-phosphate synthase activity"/>
    <property type="evidence" value="ECO:0007669"/>
    <property type="project" value="UniProtKB-UniRule"/>
</dbReference>
<feature type="transmembrane region" description="Helical" evidence="19">
    <location>
        <begin position="34"/>
        <end position="59"/>
    </location>
</feature>
<comment type="function">
    <text evidence="14 19">Joins adenosylcobinamide-GDP and alpha-ribazole to generate adenosylcobalamin (Ado-cobalamin). Also synthesizes adenosylcobalamin 5'-phosphate from adenosylcobinamide-GDP and alpha-ribazole 5'-phosphate.</text>
</comment>
<dbReference type="Pfam" id="PF02654">
    <property type="entry name" value="CobS"/>
    <property type="match status" value="1"/>
</dbReference>
<evidence type="ECO:0000256" key="5">
    <source>
        <dbReference type="ARBA" id="ARBA00013200"/>
    </source>
</evidence>
<organism evidence="20 21">
    <name type="scientific">Candidatus Nitrosocosmicus oleophilus</name>
    <dbReference type="NCBI Taxonomy" id="1353260"/>
    <lineage>
        <taxon>Archaea</taxon>
        <taxon>Nitrososphaerota</taxon>
        <taxon>Nitrososphaeria</taxon>
        <taxon>Nitrososphaerales</taxon>
        <taxon>Nitrososphaeraceae</taxon>
        <taxon>Candidatus Nitrosocosmicus</taxon>
    </lineage>
</organism>
<comment type="similarity">
    <text evidence="4 19">Belongs to the CobS family.</text>
</comment>
<dbReference type="EMBL" id="CP012850">
    <property type="protein sequence ID" value="ALI37908.1"/>
    <property type="molecule type" value="Genomic_DNA"/>
</dbReference>
<dbReference type="GeneID" id="60423519"/>
<evidence type="ECO:0000256" key="1">
    <source>
        <dbReference type="ARBA" id="ARBA00001946"/>
    </source>
</evidence>
<comment type="cofactor">
    <cofactor evidence="1 19">
        <name>Mg(2+)</name>
        <dbReference type="ChEBI" id="CHEBI:18420"/>
    </cofactor>
</comment>
<dbReference type="EC" id="2.7.8.26" evidence="5 19"/>
<dbReference type="Proteomes" id="UP000058925">
    <property type="component" value="Chromosome"/>
</dbReference>
<comment type="subcellular location">
    <subcellularLocation>
        <location evidence="2 19">Cell membrane</location>
        <topology evidence="2 19">Multi-pass membrane protein</topology>
    </subcellularLocation>
</comment>
<dbReference type="PANTHER" id="PTHR34148:SF1">
    <property type="entry name" value="ADENOSYLCOBINAMIDE-GDP RIBAZOLETRANSFERASE"/>
    <property type="match status" value="1"/>
</dbReference>
<evidence type="ECO:0000256" key="15">
    <source>
        <dbReference type="ARBA" id="ARBA00032605"/>
    </source>
</evidence>
<evidence type="ECO:0000256" key="3">
    <source>
        <dbReference type="ARBA" id="ARBA00004663"/>
    </source>
</evidence>
<keyword evidence="9 19" id="KW-0808">Transferase</keyword>
<evidence type="ECO:0000256" key="2">
    <source>
        <dbReference type="ARBA" id="ARBA00004651"/>
    </source>
</evidence>
<feature type="transmembrane region" description="Helical" evidence="19">
    <location>
        <begin position="180"/>
        <end position="197"/>
    </location>
</feature>
<dbReference type="InterPro" id="IPR003805">
    <property type="entry name" value="CobS"/>
</dbReference>
<keyword evidence="21" id="KW-1185">Reference proteome</keyword>
<dbReference type="PANTHER" id="PTHR34148">
    <property type="entry name" value="ADENOSYLCOBINAMIDE-GDP RIBAZOLETRANSFERASE"/>
    <property type="match status" value="1"/>
</dbReference>
<evidence type="ECO:0000256" key="10">
    <source>
        <dbReference type="ARBA" id="ARBA00022692"/>
    </source>
</evidence>
<evidence type="ECO:0000256" key="4">
    <source>
        <dbReference type="ARBA" id="ARBA00010561"/>
    </source>
</evidence>
<proteinExistence type="inferred from homology"/>
<feature type="transmembrane region" description="Helical" evidence="19">
    <location>
        <begin position="65"/>
        <end position="88"/>
    </location>
</feature>
<comment type="catalytic activity">
    <reaction evidence="17 19">
        <text>alpha-ribazole + adenosylcob(III)inamide-GDP = adenosylcob(III)alamin + GMP + H(+)</text>
        <dbReference type="Rhea" id="RHEA:16049"/>
        <dbReference type="ChEBI" id="CHEBI:10329"/>
        <dbReference type="ChEBI" id="CHEBI:15378"/>
        <dbReference type="ChEBI" id="CHEBI:18408"/>
        <dbReference type="ChEBI" id="CHEBI:58115"/>
        <dbReference type="ChEBI" id="CHEBI:60487"/>
        <dbReference type="EC" id="2.7.8.26"/>
    </reaction>
</comment>
<evidence type="ECO:0000256" key="8">
    <source>
        <dbReference type="ARBA" id="ARBA00022573"/>
    </source>
</evidence>
<dbReference type="UniPathway" id="UPA00148">
    <property type="reaction ID" value="UER00238"/>
</dbReference>
<evidence type="ECO:0000256" key="16">
    <source>
        <dbReference type="ARBA" id="ARBA00032853"/>
    </source>
</evidence>
<keyword evidence="10 19" id="KW-0812">Transmembrane</keyword>
<dbReference type="KEGG" id="taa:NMY3_03727"/>
<protein>
    <recommendedName>
        <fullName evidence="6 19">Adenosylcobinamide-GDP ribazoletransferase</fullName>
        <ecNumber evidence="5 19">2.7.8.26</ecNumber>
    </recommendedName>
    <alternativeName>
        <fullName evidence="16 19">Cobalamin synthase</fullName>
    </alternativeName>
    <alternativeName>
        <fullName evidence="15 19">Cobalamin-5'-phosphate synthase</fullName>
    </alternativeName>
</protein>
<dbReference type="GO" id="GO:0009236">
    <property type="term" value="P:cobalamin biosynthetic process"/>
    <property type="evidence" value="ECO:0007669"/>
    <property type="project" value="UniProtKB-UniRule"/>
</dbReference>
<keyword evidence="8 19" id="KW-0169">Cobalamin biosynthesis</keyword>
<sequence length="250" mass="27441">MVFKSILEIISFLTIIPIGKFGKSDSLDNISKKMFLFPFIGLLIGLLTIPVVLISFYLFNQFVSAFIVTIFIIVLTGIHHTDALADFADGIMVRGNKEKKYNVMHDPRIGAAGTVAISGYVIGMVIAISSITSLDRLMVAIILSEIMSKYSMVLQSHYCESAWEGYSSLFTKNMKSKKKIAIATIITIFLIVLIVLISNMSVIGLQIFIVGIICCFIVIYISKKNFGGITGDVMGATNELVRLCSLLSLS</sequence>
<evidence type="ECO:0000256" key="19">
    <source>
        <dbReference type="HAMAP-Rule" id="MF_00719"/>
    </source>
</evidence>
<evidence type="ECO:0000256" key="12">
    <source>
        <dbReference type="ARBA" id="ARBA00022989"/>
    </source>
</evidence>
<keyword evidence="13 19" id="KW-0472">Membrane</keyword>
<dbReference type="AlphaFoldDB" id="A0A654M2C8"/>
<evidence type="ECO:0000256" key="9">
    <source>
        <dbReference type="ARBA" id="ARBA00022679"/>
    </source>
</evidence>
<evidence type="ECO:0000256" key="6">
    <source>
        <dbReference type="ARBA" id="ARBA00015850"/>
    </source>
</evidence>
<accession>A0A654M2C8</accession>
<evidence type="ECO:0000256" key="18">
    <source>
        <dbReference type="ARBA" id="ARBA00049504"/>
    </source>
</evidence>
<comment type="catalytic activity">
    <reaction evidence="18 19">
        <text>alpha-ribazole 5'-phosphate + adenosylcob(III)inamide-GDP = adenosylcob(III)alamin 5'-phosphate + GMP + H(+)</text>
        <dbReference type="Rhea" id="RHEA:23560"/>
        <dbReference type="ChEBI" id="CHEBI:15378"/>
        <dbReference type="ChEBI" id="CHEBI:57918"/>
        <dbReference type="ChEBI" id="CHEBI:58115"/>
        <dbReference type="ChEBI" id="CHEBI:60487"/>
        <dbReference type="ChEBI" id="CHEBI:60493"/>
        <dbReference type="EC" id="2.7.8.26"/>
    </reaction>
</comment>
<keyword evidence="11 19" id="KW-0460">Magnesium</keyword>
<keyword evidence="7 19" id="KW-1003">Cell membrane</keyword>
<evidence type="ECO:0000256" key="11">
    <source>
        <dbReference type="ARBA" id="ARBA00022842"/>
    </source>
</evidence>
<evidence type="ECO:0000256" key="7">
    <source>
        <dbReference type="ARBA" id="ARBA00022475"/>
    </source>
</evidence>
<dbReference type="GO" id="GO:0051073">
    <property type="term" value="F:adenosylcobinamide-GDP ribazoletransferase activity"/>
    <property type="evidence" value="ECO:0007669"/>
    <property type="project" value="UniProtKB-UniRule"/>
</dbReference>
<dbReference type="NCBIfam" id="TIGR00317">
    <property type="entry name" value="cobS"/>
    <property type="match status" value="1"/>
</dbReference>
<name>A0A654M2C8_9ARCH</name>